<keyword evidence="3" id="KW-1133">Transmembrane helix</keyword>
<dbReference type="GO" id="GO:0005637">
    <property type="term" value="C:nuclear inner membrane"/>
    <property type="evidence" value="ECO:0007669"/>
    <property type="project" value="InterPro"/>
</dbReference>
<comment type="subcellular location">
    <subcellularLocation>
        <location evidence="1">Nucleus membrane</location>
    </subcellularLocation>
</comment>
<sequence>MPQWMQSLIEPQCEICPSHATCYSELEVSCDNGFVQQPHPYSLWGLIPRPPRCKASSGRALQVSILARQIVDTLREEAMRQICGHDPTAHGDVSYLESDVKARLREQNTVEDAEYNSLWGDAVLEAVSQRELAHSGQGPSSALSLVSVPSTREHLWCMLRRFFNFEFTKYSGHFLMIYLIIQIHSLKKVVGELHLKKSARLLKHD</sequence>
<feature type="domain" description="Man1/Src1-like C-terminal" evidence="6">
    <location>
        <begin position="2"/>
        <end position="183"/>
    </location>
</feature>
<evidence type="ECO:0000313" key="7">
    <source>
        <dbReference type="EMBL" id="THC88899.1"/>
    </source>
</evidence>
<accession>A0A4S3J286</accession>
<dbReference type="PANTHER" id="PTHR47808:SF2">
    <property type="entry name" value="LEM DOMAIN-CONTAINING PROTEIN 2"/>
    <property type="match status" value="1"/>
</dbReference>
<reference evidence="7 8" key="1">
    <citation type="submission" date="2019-03" db="EMBL/GenBank/DDBJ databases">
        <title>The genome sequence of a newly discovered highly antifungal drug resistant Aspergillus species, Aspergillus tanneri NIH 1004.</title>
        <authorList>
            <person name="Mounaud S."/>
            <person name="Singh I."/>
            <person name="Joardar V."/>
            <person name="Pakala S."/>
            <person name="Pakala S."/>
            <person name="Venepally P."/>
            <person name="Hoover J."/>
            <person name="Nierman W."/>
            <person name="Chung J."/>
            <person name="Losada L."/>
        </authorList>
    </citation>
    <scope>NUCLEOTIDE SEQUENCE [LARGE SCALE GENOMIC DNA]</scope>
    <source>
        <strain evidence="7 8">NIH1004</strain>
    </source>
</reference>
<evidence type="ECO:0000256" key="1">
    <source>
        <dbReference type="ARBA" id="ARBA00004126"/>
    </source>
</evidence>
<dbReference type="GO" id="GO:0005783">
    <property type="term" value="C:endoplasmic reticulum"/>
    <property type="evidence" value="ECO:0007669"/>
    <property type="project" value="TreeGrafter"/>
</dbReference>
<name>A0A4S3J286_9EURO</name>
<proteinExistence type="predicted"/>
<dbReference type="EMBL" id="SOSA01000745">
    <property type="protein sequence ID" value="THC88899.1"/>
    <property type="molecule type" value="Genomic_DNA"/>
</dbReference>
<dbReference type="PANTHER" id="PTHR47808">
    <property type="entry name" value="INNER NUCLEAR MEMBRANE PROTEIN HEH2-RELATED"/>
    <property type="match status" value="1"/>
</dbReference>
<evidence type="ECO:0000313" key="8">
    <source>
        <dbReference type="Proteomes" id="UP000308092"/>
    </source>
</evidence>
<keyword evidence="2" id="KW-0812">Transmembrane</keyword>
<evidence type="ECO:0000256" key="3">
    <source>
        <dbReference type="ARBA" id="ARBA00022989"/>
    </source>
</evidence>
<dbReference type="InterPro" id="IPR044780">
    <property type="entry name" value="Heh2/Src1"/>
</dbReference>
<protein>
    <recommendedName>
        <fullName evidence="6">Man1/Src1-like C-terminal domain-containing protein</fullName>
    </recommendedName>
</protein>
<dbReference type="GO" id="GO:0071763">
    <property type="term" value="P:nuclear membrane organization"/>
    <property type="evidence" value="ECO:0007669"/>
    <property type="project" value="TreeGrafter"/>
</dbReference>
<gene>
    <name evidence="7" type="ORF">EYZ11_011656</name>
</gene>
<organism evidence="7 8">
    <name type="scientific">Aspergillus tanneri</name>
    <dbReference type="NCBI Taxonomy" id="1220188"/>
    <lineage>
        <taxon>Eukaryota</taxon>
        <taxon>Fungi</taxon>
        <taxon>Dikarya</taxon>
        <taxon>Ascomycota</taxon>
        <taxon>Pezizomycotina</taxon>
        <taxon>Eurotiomycetes</taxon>
        <taxon>Eurotiomycetidae</taxon>
        <taxon>Eurotiales</taxon>
        <taxon>Aspergillaceae</taxon>
        <taxon>Aspergillus</taxon>
        <taxon>Aspergillus subgen. Circumdati</taxon>
    </lineage>
</organism>
<dbReference type="AlphaFoldDB" id="A0A4S3J286"/>
<keyword evidence="4" id="KW-0472">Membrane</keyword>
<keyword evidence="5" id="KW-0539">Nucleus</keyword>
<dbReference type="GO" id="GO:0003682">
    <property type="term" value="F:chromatin binding"/>
    <property type="evidence" value="ECO:0007669"/>
    <property type="project" value="InterPro"/>
</dbReference>
<evidence type="ECO:0000256" key="2">
    <source>
        <dbReference type="ARBA" id="ARBA00022692"/>
    </source>
</evidence>
<evidence type="ECO:0000256" key="4">
    <source>
        <dbReference type="ARBA" id="ARBA00023136"/>
    </source>
</evidence>
<dbReference type="GO" id="GO:0034399">
    <property type="term" value="C:nuclear periphery"/>
    <property type="evidence" value="ECO:0007669"/>
    <property type="project" value="TreeGrafter"/>
</dbReference>
<comment type="caution">
    <text evidence="7">The sequence shown here is derived from an EMBL/GenBank/DDBJ whole genome shotgun (WGS) entry which is preliminary data.</text>
</comment>
<evidence type="ECO:0000256" key="5">
    <source>
        <dbReference type="ARBA" id="ARBA00023242"/>
    </source>
</evidence>
<dbReference type="STRING" id="1220188.A0A4S3J286"/>
<dbReference type="Pfam" id="PF09402">
    <property type="entry name" value="MSC"/>
    <property type="match status" value="1"/>
</dbReference>
<dbReference type="Proteomes" id="UP000308092">
    <property type="component" value="Unassembled WGS sequence"/>
</dbReference>
<dbReference type="VEuPathDB" id="FungiDB:EYZ11_011656"/>
<keyword evidence="8" id="KW-1185">Reference proteome</keyword>
<evidence type="ECO:0000259" key="6">
    <source>
        <dbReference type="Pfam" id="PF09402"/>
    </source>
</evidence>
<dbReference type="InterPro" id="IPR018996">
    <property type="entry name" value="Man1/Src1-like_C"/>
</dbReference>